<dbReference type="Pfam" id="PF00491">
    <property type="entry name" value="Arginase"/>
    <property type="match status" value="1"/>
</dbReference>
<dbReference type="GO" id="GO:0046872">
    <property type="term" value="F:metal ion binding"/>
    <property type="evidence" value="ECO:0007669"/>
    <property type="project" value="InterPro"/>
</dbReference>
<accession>A0A5N5DMW7</accession>
<evidence type="ECO:0000313" key="2">
    <source>
        <dbReference type="Proteomes" id="UP000325902"/>
    </source>
</evidence>
<dbReference type="SUPFAM" id="SSF52768">
    <property type="entry name" value="Arginase/deacetylase"/>
    <property type="match status" value="1"/>
</dbReference>
<dbReference type="Proteomes" id="UP000325902">
    <property type="component" value="Unassembled WGS sequence"/>
</dbReference>
<keyword evidence="2" id="KW-1185">Reference proteome</keyword>
<dbReference type="InterPro" id="IPR006035">
    <property type="entry name" value="Ureohydrolase"/>
</dbReference>
<dbReference type="Gene3D" id="3.40.800.10">
    <property type="entry name" value="Ureohydrolase domain"/>
    <property type="match status" value="1"/>
</dbReference>
<evidence type="ECO:0008006" key="3">
    <source>
        <dbReference type="Google" id="ProtNLM"/>
    </source>
</evidence>
<dbReference type="AlphaFoldDB" id="A0A5N5DMW7"/>
<name>A0A5N5DMW7_9PEZI</name>
<proteinExistence type="predicted"/>
<dbReference type="InterPro" id="IPR023696">
    <property type="entry name" value="Ureohydrolase_dom_sf"/>
</dbReference>
<comment type="caution">
    <text evidence="1">The sequence shown here is derived from an EMBL/GenBank/DDBJ whole genome shotgun (WGS) entry which is preliminary data.</text>
</comment>
<sequence length="154" mass="16626">MMPTLLTSSCTDTSTEWEFRCPIPMNQVLFCGIRNQTREELMKFDAVGAQVISGGDSKQCMESLMKYQLGPKETLVHVDLDVLDPDAVGWANEFPSRGGLSAEALVQCMGKMGRGNASALTIASFMPGLQGGQAVEAAAIEGISYFFRELFGSS</sequence>
<gene>
    <name evidence="1" type="ORF">DBV05_g2077</name>
</gene>
<evidence type="ECO:0000313" key="1">
    <source>
        <dbReference type="EMBL" id="KAB2579276.1"/>
    </source>
</evidence>
<protein>
    <recommendedName>
        <fullName evidence="3">Arginase</fullName>
    </recommendedName>
</protein>
<dbReference type="EMBL" id="VCHE01000008">
    <property type="protein sequence ID" value="KAB2579276.1"/>
    <property type="molecule type" value="Genomic_DNA"/>
</dbReference>
<reference evidence="1 2" key="1">
    <citation type="journal article" date="2019" name="Sci. Rep.">
        <title>A multi-omics analysis of the grapevine pathogen Lasiodiplodia theobromae reveals that temperature affects the expression of virulence- and pathogenicity-related genes.</title>
        <authorList>
            <person name="Felix C."/>
            <person name="Meneses R."/>
            <person name="Goncalves M.F.M."/>
            <person name="Tilleman L."/>
            <person name="Duarte A.S."/>
            <person name="Jorrin-Novo J.V."/>
            <person name="Van de Peer Y."/>
            <person name="Deforce D."/>
            <person name="Van Nieuwerburgh F."/>
            <person name="Esteves A.C."/>
            <person name="Alves A."/>
        </authorList>
    </citation>
    <scope>NUCLEOTIDE SEQUENCE [LARGE SCALE GENOMIC DNA]</scope>
    <source>
        <strain evidence="1 2">LA-SOL3</strain>
    </source>
</reference>
<organism evidence="1 2">
    <name type="scientific">Lasiodiplodia theobromae</name>
    <dbReference type="NCBI Taxonomy" id="45133"/>
    <lineage>
        <taxon>Eukaryota</taxon>
        <taxon>Fungi</taxon>
        <taxon>Dikarya</taxon>
        <taxon>Ascomycota</taxon>
        <taxon>Pezizomycotina</taxon>
        <taxon>Dothideomycetes</taxon>
        <taxon>Dothideomycetes incertae sedis</taxon>
        <taxon>Botryosphaeriales</taxon>
        <taxon>Botryosphaeriaceae</taxon>
        <taxon>Lasiodiplodia</taxon>
    </lineage>
</organism>